<protein>
    <submittedName>
        <fullName evidence="1">Uncharacterized protein</fullName>
    </submittedName>
</protein>
<organism evidence="1 2">
    <name type="scientific">Thalassolituus maritimus</name>
    <dbReference type="NCBI Taxonomy" id="484498"/>
    <lineage>
        <taxon>Bacteria</taxon>
        <taxon>Pseudomonadati</taxon>
        <taxon>Pseudomonadota</taxon>
        <taxon>Gammaproteobacteria</taxon>
        <taxon>Oceanospirillales</taxon>
        <taxon>Oceanospirillaceae</taxon>
        <taxon>Thalassolituus</taxon>
    </lineage>
</organism>
<dbReference type="Proteomes" id="UP000185639">
    <property type="component" value="Unassembled WGS sequence"/>
</dbReference>
<dbReference type="EMBL" id="FTOH01000004">
    <property type="protein sequence ID" value="SIS76880.1"/>
    <property type="molecule type" value="Genomic_DNA"/>
</dbReference>
<dbReference type="STRING" id="484498.SAMN05421686_104198"/>
<evidence type="ECO:0000313" key="2">
    <source>
        <dbReference type="Proteomes" id="UP000185639"/>
    </source>
</evidence>
<accession>A0A1N7LSR1</accession>
<sequence length="118" mass="13106">MYQLEFQNLLSNSEYLELIPPFAPISFAWDNEALPVNFQNTSRQTLGKVDDRALNFLYLILMNQNGNSVRSDFTSAGSNDVLAPDEEFTLRYSPNGFLDGLSAHSVVVVASLDAEANL</sequence>
<keyword evidence="2" id="KW-1185">Reference proteome</keyword>
<gene>
    <name evidence="1" type="ORF">SAMN05421686_104198</name>
</gene>
<name>A0A1N7LSR1_9GAMM</name>
<evidence type="ECO:0000313" key="1">
    <source>
        <dbReference type="EMBL" id="SIS76880.1"/>
    </source>
</evidence>
<reference evidence="2" key="1">
    <citation type="submission" date="2017-01" db="EMBL/GenBank/DDBJ databases">
        <authorList>
            <person name="Varghese N."/>
            <person name="Submissions S."/>
        </authorList>
    </citation>
    <scope>NUCLEOTIDE SEQUENCE [LARGE SCALE GENOMIC DNA]</scope>
    <source>
        <strain evidence="2">DSM 24913</strain>
    </source>
</reference>
<dbReference type="AlphaFoldDB" id="A0A1N7LSR1"/>
<proteinExistence type="predicted"/>